<comment type="caution">
    <text evidence="2">The sequence shown here is derived from an EMBL/GenBank/DDBJ whole genome shotgun (WGS) entry which is preliminary data.</text>
</comment>
<accession>A0A367G971</accession>
<name>A0A367G971_9FIRM</name>
<protein>
    <recommendedName>
        <fullName evidence="1">Schlafen AlbA-2 domain-containing protein</fullName>
    </recommendedName>
</protein>
<dbReference type="InterPro" id="IPR007421">
    <property type="entry name" value="Schlafen_AlbA_2_dom"/>
</dbReference>
<dbReference type="AlphaFoldDB" id="A0A367G971"/>
<gene>
    <name evidence="2" type="ORF">C7J97_03930</name>
</gene>
<organism evidence="2 3">
    <name type="scientific">Faecalibacterium prausnitzii</name>
    <dbReference type="NCBI Taxonomy" id="853"/>
    <lineage>
        <taxon>Bacteria</taxon>
        <taxon>Bacillati</taxon>
        <taxon>Bacillota</taxon>
        <taxon>Clostridia</taxon>
        <taxon>Eubacteriales</taxon>
        <taxon>Oscillospiraceae</taxon>
        <taxon>Faecalibacterium</taxon>
    </lineage>
</organism>
<sequence>MKINNKNFQDWTEEDLKVLLHNDAYRENNFIDYKVDFAPFKCEDKNKKKEKQAEFRSDVCSFANADGGYIFYGIGEDAGMAGALVGIALSNPDRFELDRRNELQAIRPVMPEVEFTFVRLNDEKYVVILHIQRGLYKPYITEEPEGDFHFYIRHGNKKQAMSYTEMQSAFLNAAMLAEDIKSFRKSRLNDYKGETAHPFALVHLIPATFKNQSDALSMYDLARNRKLIFESLFNGIVQDRPVPNVDGVYFPNYKYEEYDDEHLQIFNNGTVELRMNLYVFETNKNDSHLKIERWLNTLEFWEELQKLLDDTAEMYKKLNRAVPMYVCVSIYGCKGLWNDEMNRFGMNAPTKVDRNEIVCAPIEIRNILDDEQLARGKEDSVRMTKYALGIRK</sequence>
<reference evidence="2 3" key="1">
    <citation type="submission" date="2018-03" db="EMBL/GenBank/DDBJ databases">
        <title>Complete genome sequencing of Faecalibacterium prausnitzii strains isolated from the human gut.</title>
        <authorList>
            <person name="Fitzgerald B.C."/>
            <person name="Shkoporov A.N."/>
            <person name="Ross P.R."/>
            <person name="Hill C."/>
        </authorList>
    </citation>
    <scope>NUCLEOTIDE SEQUENCE [LARGE SCALE GENOMIC DNA]</scope>
    <source>
        <strain evidence="2 3">ATCC 27768</strain>
    </source>
</reference>
<evidence type="ECO:0000259" key="1">
    <source>
        <dbReference type="Pfam" id="PF04326"/>
    </source>
</evidence>
<evidence type="ECO:0000313" key="2">
    <source>
        <dbReference type="EMBL" id="RCH47269.1"/>
    </source>
</evidence>
<dbReference type="EMBL" id="PXUP01000004">
    <property type="protein sequence ID" value="RCH47269.1"/>
    <property type="molecule type" value="Genomic_DNA"/>
</dbReference>
<feature type="domain" description="Schlafen AlbA-2" evidence="1">
    <location>
        <begin position="27"/>
        <end position="162"/>
    </location>
</feature>
<dbReference type="Pfam" id="PF04326">
    <property type="entry name" value="SLFN_AlbA_2"/>
    <property type="match status" value="1"/>
</dbReference>
<dbReference type="PANTHER" id="PTHR30595">
    <property type="entry name" value="GLPR-RELATED TRANSCRIPTIONAL REPRESSOR"/>
    <property type="match status" value="1"/>
</dbReference>
<dbReference type="Proteomes" id="UP000252378">
    <property type="component" value="Unassembled WGS sequence"/>
</dbReference>
<dbReference type="RefSeq" id="WP_113992085.1">
    <property type="nucleotide sequence ID" value="NZ_JAWHPP010000005.1"/>
</dbReference>
<dbReference type="InterPro" id="IPR038461">
    <property type="entry name" value="Schlafen_AlbA_2_dom_sf"/>
</dbReference>
<dbReference type="Gene3D" id="3.30.950.30">
    <property type="entry name" value="Schlafen, AAA domain"/>
    <property type="match status" value="1"/>
</dbReference>
<evidence type="ECO:0000313" key="3">
    <source>
        <dbReference type="Proteomes" id="UP000252378"/>
    </source>
</evidence>
<proteinExistence type="predicted"/>
<dbReference type="PANTHER" id="PTHR30595:SF6">
    <property type="entry name" value="SCHLAFEN ALBA-2 DOMAIN-CONTAINING PROTEIN"/>
    <property type="match status" value="1"/>
</dbReference>